<dbReference type="AlphaFoldDB" id="A0A3R7W2T8"/>
<evidence type="ECO:0000313" key="1">
    <source>
        <dbReference type="EMBL" id="RQM09368.1"/>
    </source>
</evidence>
<name>A0A3R7W2T8_9STRA</name>
<dbReference type="VEuPathDB" id="FungiDB:DD237_007503"/>
<evidence type="ECO:0000313" key="2">
    <source>
        <dbReference type="Proteomes" id="UP000286097"/>
    </source>
</evidence>
<dbReference type="Proteomes" id="UP000286097">
    <property type="component" value="Unassembled WGS sequence"/>
</dbReference>
<protein>
    <submittedName>
        <fullName evidence="1">Uncharacterized protein</fullName>
    </submittedName>
</protein>
<sequence>MKNVKHSARVVELLKQRFGQSYIVEVKMQGPSLSSVERLQIEVQRILRCNSLGILQDHINILFKPCSRDSGRQTNGTVLQSYLETSGIIPIDVFCAWWYTKDVGGCQLVGHQGDHFCFQVPKQSLRPYAIFGFLEGNNERLHIDEYVEEQLELYAHLKGISSNRVKSATNQKIEKVELIEYRTKQRRD</sequence>
<proteinExistence type="predicted"/>
<reference evidence="1 2" key="1">
    <citation type="submission" date="2018-06" db="EMBL/GenBank/DDBJ databases">
        <title>Comparative genomics of downy mildews reveals potential adaptations to biotrophy.</title>
        <authorList>
            <person name="Fletcher K."/>
            <person name="Klosterman S.J."/>
            <person name="Derevnina L."/>
            <person name="Martin F."/>
            <person name="Koike S."/>
            <person name="Reyes Chin-Wo S."/>
            <person name="Mou B."/>
            <person name="Michelmore R."/>
        </authorList>
    </citation>
    <scope>NUCLEOTIDE SEQUENCE [LARGE SCALE GENOMIC DNA]</scope>
    <source>
        <strain evidence="1 2">R13</strain>
    </source>
</reference>
<accession>A0A3R7W2T8</accession>
<organism evidence="1 2">
    <name type="scientific">Peronospora effusa</name>
    <dbReference type="NCBI Taxonomy" id="542832"/>
    <lineage>
        <taxon>Eukaryota</taxon>
        <taxon>Sar</taxon>
        <taxon>Stramenopiles</taxon>
        <taxon>Oomycota</taxon>
        <taxon>Peronosporomycetes</taxon>
        <taxon>Peronosporales</taxon>
        <taxon>Peronosporaceae</taxon>
        <taxon>Peronospora</taxon>
    </lineage>
</organism>
<gene>
    <name evidence="1" type="ORF">DD237_007503</name>
</gene>
<dbReference type="EMBL" id="QKXF01000718">
    <property type="protein sequence ID" value="RQM09368.1"/>
    <property type="molecule type" value="Genomic_DNA"/>
</dbReference>
<comment type="caution">
    <text evidence="1">The sequence shown here is derived from an EMBL/GenBank/DDBJ whole genome shotgun (WGS) entry which is preliminary data.</text>
</comment>